<dbReference type="GO" id="GO:0006310">
    <property type="term" value="P:DNA recombination"/>
    <property type="evidence" value="ECO:0007669"/>
    <property type="project" value="UniProtKB-UniRule"/>
</dbReference>
<reference evidence="15" key="2">
    <citation type="journal article" date="2021" name="Microbiome">
        <title>Successional dynamics and alternative stable states in a saline activated sludge microbial community over 9 years.</title>
        <authorList>
            <person name="Wang Y."/>
            <person name="Ye J."/>
            <person name="Ju F."/>
            <person name="Liu L."/>
            <person name="Boyd J.A."/>
            <person name="Deng Y."/>
            <person name="Parks D.H."/>
            <person name="Jiang X."/>
            <person name="Yin X."/>
            <person name="Woodcroft B.J."/>
            <person name="Tyson G.W."/>
            <person name="Hugenholtz P."/>
            <person name="Polz M.F."/>
            <person name="Zhang T."/>
        </authorList>
    </citation>
    <scope>NUCLEOTIDE SEQUENCE</scope>
    <source>
        <strain evidence="15">HKST-UBA01</strain>
    </source>
</reference>
<comment type="catalytic activity">
    <reaction evidence="12 13">
        <text>Endonucleolytic cleavage at a junction such as a reciprocal single-stranded crossover between two homologous DNA duplexes (Holliday junction).</text>
        <dbReference type="EC" id="3.1.21.10"/>
    </reaction>
</comment>
<comment type="caution">
    <text evidence="15">The sequence shown here is derived from an EMBL/GenBank/DDBJ whole genome shotgun (WGS) entry which is preliminary data.</text>
</comment>
<dbReference type="InterPro" id="IPR002176">
    <property type="entry name" value="X-over_junc_endoDNase_RuvC"/>
</dbReference>
<dbReference type="Pfam" id="PF02075">
    <property type="entry name" value="RuvC"/>
    <property type="match status" value="1"/>
</dbReference>
<evidence type="ECO:0000256" key="6">
    <source>
        <dbReference type="ARBA" id="ARBA00022763"/>
    </source>
</evidence>
<proteinExistence type="inferred from homology"/>
<evidence type="ECO:0000313" key="16">
    <source>
        <dbReference type="Proteomes" id="UP000697710"/>
    </source>
</evidence>
<gene>
    <name evidence="13 15" type="primary">ruvC</name>
    <name evidence="15" type="ORF">KC729_16625</name>
</gene>
<dbReference type="SUPFAM" id="SSF53098">
    <property type="entry name" value="Ribonuclease H-like"/>
    <property type="match status" value="1"/>
</dbReference>
<keyword evidence="8 13" id="KW-0460">Magnesium</keyword>
<dbReference type="PROSITE" id="PS01321">
    <property type="entry name" value="RUVC"/>
    <property type="match status" value="1"/>
</dbReference>
<name>A0A956M0Z6_UNCEI</name>
<evidence type="ECO:0000256" key="2">
    <source>
        <dbReference type="ARBA" id="ARBA00022490"/>
    </source>
</evidence>
<reference evidence="15" key="1">
    <citation type="submission" date="2020-04" db="EMBL/GenBank/DDBJ databases">
        <authorList>
            <person name="Zhang T."/>
        </authorList>
    </citation>
    <scope>NUCLEOTIDE SEQUENCE</scope>
    <source>
        <strain evidence="15">HKST-UBA01</strain>
    </source>
</reference>
<dbReference type="GO" id="GO:0005737">
    <property type="term" value="C:cytoplasm"/>
    <property type="evidence" value="ECO:0007669"/>
    <property type="project" value="UniProtKB-SubCell"/>
</dbReference>
<dbReference type="CDD" id="cd16962">
    <property type="entry name" value="RuvC"/>
    <property type="match status" value="1"/>
</dbReference>
<protein>
    <recommendedName>
        <fullName evidence="13 14">Crossover junction endodeoxyribonuclease RuvC</fullName>
        <ecNumber evidence="13 14">3.1.21.10</ecNumber>
    </recommendedName>
    <alternativeName>
        <fullName evidence="13">Holliday junction nuclease RuvC</fullName>
    </alternativeName>
    <alternativeName>
        <fullName evidence="13">Holliday junction resolvase RuvC</fullName>
    </alternativeName>
</protein>
<dbReference type="GO" id="GO:0000287">
    <property type="term" value="F:magnesium ion binding"/>
    <property type="evidence" value="ECO:0007669"/>
    <property type="project" value="UniProtKB-UniRule"/>
</dbReference>
<dbReference type="AlphaFoldDB" id="A0A956M0Z6"/>
<keyword evidence="2 13" id="KW-0963">Cytoplasm</keyword>
<feature type="active site" evidence="13">
    <location>
        <position position="140"/>
    </location>
</feature>
<evidence type="ECO:0000256" key="10">
    <source>
        <dbReference type="ARBA" id="ARBA00023172"/>
    </source>
</evidence>
<feature type="binding site" evidence="13">
    <location>
        <position position="140"/>
    </location>
    <ligand>
        <name>Mg(2+)</name>
        <dbReference type="ChEBI" id="CHEBI:18420"/>
        <label>1</label>
    </ligand>
</feature>
<keyword evidence="11 13" id="KW-0234">DNA repair</keyword>
<sequence>MRILGLDPGSRLLGYGVLERERSGWRRLSSGVLRLKPNDPIPHRLAEAFTAVREIIQLHRPEHVAIEECFVAHSPRSALVLGQVRGVLLLAARLEETELHEFAPRSVKLAAVGNGGASKEQVQAMIPRLLGDCRSGLGADEADALAVAWCCANQLRSPIVRPAGTLRGAAR</sequence>
<feature type="binding site" evidence="13">
    <location>
        <position position="67"/>
    </location>
    <ligand>
        <name>Mg(2+)</name>
        <dbReference type="ChEBI" id="CHEBI:18420"/>
        <label>2</label>
    </ligand>
</feature>
<dbReference type="GO" id="GO:0006281">
    <property type="term" value="P:DNA repair"/>
    <property type="evidence" value="ECO:0007669"/>
    <property type="project" value="UniProtKB-UniRule"/>
</dbReference>
<dbReference type="GO" id="GO:0048476">
    <property type="term" value="C:Holliday junction resolvase complex"/>
    <property type="evidence" value="ECO:0007669"/>
    <property type="project" value="UniProtKB-UniRule"/>
</dbReference>
<dbReference type="PANTHER" id="PTHR30194">
    <property type="entry name" value="CROSSOVER JUNCTION ENDODEOXYRIBONUCLEASE RUVC"/>
    <property type="match status" value="1"/>
</dbReference>
<dbReference type="PRINTS" id="PR00696">
    <property type="entry name" value="RSOLVASERUVC"/>
</dbReference>
<comment type="function">
    <text evidence="13">The RuvA-RuvB-RuvC complex processes Holliday junction (HJ) DNA during genetic recombination and DNA repair. Endonuclease that resolves HJ intermediates. Cleaves cruciform DNA by making single-stranded nicks across the HJ at symmetrical positions within the homologous arms, yielding a 5'-phosphate and a 3'-hydroxyl group; requires a central core of homology in the junction. The consensus cleavage sequence is 5'-(A/T)TT(C/G)-3'. Cleavage occurs on the 3'-side of the TT dinucleotide at the point of strand exchange. HJ branch migration catalyzed by RuvA-RuvB allows RuvC to scan DNA until it finds its consensus sequence, where it cleaves and resolves the cruciform DNA.</text>
</comment>
<evidence type="ECO:0000256" key="9">
    <source>
        <dbReference type="ARBA" id="ARBA00023125"/>
    </source>
</evidence>
<keyword evidence="3 13" id="KW-0540">Nuclease</keyword>
<keyword evidence="6 13" id="KW-0227">DNA damage</keyword>
<keyword evidence="5 13" id="KW-0255">Endonuclease</keyword>
<dbReference type="GO" id="GO:0003677">
    <property type="term" value="F:DNA binding"/>
    <property type="evidence" value="ECO:0007669"/>
    <property type="project" value="UniProtKB-KW"/>
</dbReference>
<dbReference type="HAMAP" id="MF_00034">
    <property type="entry name" value="RuvC"/>
    <property type="match status" value="1"/>
</dbReference>
<dbReference type="FunFam" id="3.30.420.10:FF:000002">
    <property type="entry name" value="Crossover junction endodeoxyribonuclease RuvC"/>
    <property type="match status" value="1"/>
</dbReference>
<evidence type="ECO:0000256" key="3">
    <source>
        <dbReference type="ARBA" id="ARBA00022722"/>
    </source>
</evidence>
<keyword evidence="4 13" id="KW-0479">Metal-binding</keyword>
<accession>A0A956M0Z6</accession>
<dbReference type="EC" id="3.1.21.10" evidence="13 14"/>
<dbReference type="Proteomes" id="UP000697710">
    <property type="component" value="Unassembled WGS sequence"/>
</dbReference>
<keyword evidence="7 13" id="KW-0378">Hydrolase</keyword>
<evidence type="ECO:0000256" key="7">
    <source>
        <dbReference type="ARBA" id="ARBA00022801"/>
    </source>
</evidence>
<evidence type="ECO:0000256" key="5">
    <source>
        <dbReference type="ARBA" id="ARBA00022759"/>
    </source>
</evidence>
<evidence type="ECO:0000313" key="15">
    <source>
        <dbReference type="EMBL" id="MCA9729315.1"/>
    </source>
</evidence>
<feature type="active site" evidence="13">
    <location>
        <position position="67"/>
    </location>
</feature>
<dbReference type="EMBL" id="JAGQHR010000645">
    <property type="protein sequence ID" value="MCA9729315.1"/>
    <property type="molecule type" value="Genomic_DNA"/>
</dbReference>
<keyword evidence="9 13" id="KW-0238">DNA-binding</keyword>
<evidence type="ECO:0000256" key="11">
    <source>
        <dbReference type="ARBA" id="ARBA00023204"/>
    </source>
</evidence>
<evidence type="ECO:0000256" key="4">
    <source>
        <dbReference type="ARBA" id="ARBA00022723"/>
    </source>
</evidence>
<comment type="subunit">
    <text evidence="13">Homodimer which binds Holliday junction (HJ) DNA. The HJ becomes 2-fold symmetrical on binding to RuvC with unstacked arms; it has a different conformation from HJ DNA in complex with RuvA. In the full resolvosome a probable DNA-RuvA(4)-RuvB(12)-RuvC(2) complex forms which resolves the HJ.</text>
</comment>
<dbReference type="InterPro" id="IPR012337">
    <property type="entry name" value="RNaseH-like_sf"/>
</dbReference>
<feature type="active site" evidence="13">
    <location>
        <position position="7"/>
    </location>
</feature>
<dbReference type="Gene3D" id="3.30.420.10">
    <property type="entry name" value="Ribonuclease H-like superfamily/Ribonuclease H"/>
    <property type="match status" value="1"/>
</dbReference>
<dbReference type="NCBIfam" id="TIGR00228">
    <property type="entry name" value="ruvC"/>
    <property type="match status" value="1"/>
</dbReference>
<evidence type="ECO:0000256" key="1">
    <source>
        <dbReference type="ARBA" id="ARBA00009518"/>
    </source>
</evidence>
<dbReference type="InterPro" id="IPR020563">
    <property type="entry name" value="X-over_junc_endoDNase_Mg_BS"/>
</dbReference>
<evidence type="ECO:0000256" key="13">
    <source>
        <dbReference type="HAMAP-Rule" id="MF_00034"/>
    </source>
</evidence>
<comment type="similarity">
    <text evidence="1 13">Belongs to the RuvC family.</text>
</comment>
<comment type="subcellular location">
    <subcellularLocation>
        <location evidence="13">Cytoplasm</location>
    </subcellularLocation>
</comment>
<feature type="binding site" evidence="13">
    <location>
        <position position="7"/>
    </location>
    <ligand>
        <name>Mg(2+)</name>
        <dbReference type="ChEBI" id="CHEBI:18420"/>
        <label>1</label>
    </ligand>
</feature>
<dbReference type="InterPro" id="IPR036397">
    <property type="entry name" value="RNaseH_sf"/>
</dbReference>
<keyword evidence="10 13" id="KW-0233">DNA recombination</keyword>
<evidence type="ECO:0000256" key="8">
    <source>
        <dbReference type="ARBA" id="ARBA00022842"/>
    </source>
</evidence>
<dbReference type="GO" id="GO:0008821">
    <property type="term" value="F:crossover junction DNA endonuclease activity"/>
    <property type="evidence" value="ECO:0007669"/>
    <property type="project" value="UniProtKB-UniRule"/>
</dbReference>
<comment type="cofactor">
    <cofactor evidence="13">
        <name>Mg(2+)</name>
        <dbReference type="ChEBI" id="CHEBI:18420"/>
    </cofactor>
    <text evidence="13">Binds 2 Mg(2+) ion per subunit.</text>
</comment>
<organism evidence="15 16">
    <name type="scientific">Eiseniibacteriota bacterium</name>
    <dbReference type="NCBI Taxonomy" id="2212470"/>
    <lineage>
        <taxon>Bacteria</taxon>
        <taxon>Candidatus Eiseniibacteriota</taxon>
    </lineage>
</organism>
<evidence type="ECO:0000256" key="12">
    <source>
        <dbReference type="ARBA" id="ARBA00029354"/>
    </source>
</evidence>
<evidence type="ECO:0000256" key="14">
    <source>
        <dbReference type="NCBIfam" id="TIGR00228"/>
    </source>
</evidence>
<dbReference type="PANTHER" id="PTHR30194:SF3">
    <property type="entry name" value="CROSSOVER JUNCTION ENDODEOXYRIBONUCLEASE RUVC"/>
    <property type="match status" value="1"/>
</dbReference>